<keyword evidence="1" id="KW-0472">Membrane</keyword>
<comment type="caution">
    <text evidence="2">The sequence shown here is derived from an EMBL/GenBank/DDBJ whole genome shotgun (WGS) entry which is preliminary data.</text>
</comment>
<protein>
    <submittedName>
        <fullName evidence="2">Uncharacterized protein</fullName>
    </submittedName>
</protein>
<accession>A0A5M3WYV4</accession>
<name>A0A5M3WYV4_9ACTN</name>
<proteinExistence type="predicted"/>
<evidence type="ECO:0000313" key="3">
    <source>
        <dbReference type="Proteomes" id="UP000331127"/>
    </source>
</evidence>
<reference evidence="2 3" key="1">
    <citation type="submission" date="2019-10" db="EMBL/GenBank/DDBJ databases">
        <title>Whole genome shotgun sequence of Acrocarpospora macrocephala NBRC 16266.</title>
        <authorList>
            <person name="Ichikawa N."/>
            <person name="Kimura A."/>
            <person name="Kitahashi Y."/>
            <person name="Komaki H."/>
            <person name="Oguchi A."/>
        </authorList>
    </citation>
    <scope>NUCLEOTIDE SEQUENCE [LARGE SCALE GENOMIC DNA]</scope>
    <source>
        <strain evidence="2 3">NBRC 16266</strain>
    </source>
</reference>
<gene>
    <name evidence="2" type="ORF">Amac_082840</name>
</gene>
<evidence type="ECO:0000313" key="2">
    <source>
        <dbReference type="EMBL" id="GES14687.1"/>
    </source>
</evidence>
<dbReference type="Proteomes" id="UP000331127">
    <property type="component" value="Unassembled WGS sequence"/>
</dbReference>
<organism evidence="2 3">
    <name type="scientific">Acrocarpospora macrocephala</name>
    <dbReference type="NCBI Taxonomy" id="150177"/>
    <lineage>
        <taxon>Bacteria</taxon>
        <taxon>Bacillati</taxon>
        <taxon>Actinomycetota</taxon>
        <taxon>Actinomycetes</taxon>
        <taxon>Streptosporangiales</taxon>
        <taxon>Streptosporangiaceae</taxon>
        <taxon>Acrocarpospora</taxon>
    </lineage>
</organism>
<evidence type="ECO:0000256" key="1">
    <source>
        <dbReference type="SAM" id="Phobius"/>
    </source>
</evidence>
<sequence length="282" mass="27870">MLFGLIALPVLAADTTATVRYTCGGSTYPVTAVLDGPDTNPTPSATITVKWRMAPSSPAAGQATDSYMTASTPIAVGGVVVLEGDMTVTGVPISAEAVVTTPAASATAQVAVAAESAMSPIPELAITLTPTAAGTLGIAAGDFLLELVPAAGQQASTLYDCTLVAPAATLAITVATSSSSTDDPDDTTTATTTSTVFETETVMETETVTSTVDTTNTSTVSVTNTAQVGLTPVGGAQTGGGGTTGPDGRMITLFGTILILAAASGGLLLRHRQSRGSGVRGV</sequence>
<dbReference type="AlphaFoldDB" id="A0A5M3WYV4"/>
<keyword evidence="1" id="KW-0812">Transmembrane</keyword>
<feature type="transmembrane region" description="Helical" evidence="1">
    <location>
        <begin position="250"/>
        <end position="269"/>
    </location>
</feature>
<keyword evidence="3" id="KW-1185">Reference proteome</keyword>
<dbReference type="EMBL" id="BLAE01000063">
    <property type="protein sequence ID" value="GES14687.1"/>
    <property type="molecule type" value="Genomic_DNA"/>
</dbReference>
<keyword evidence="1" id="KW-1133">Transmembrane helix</keyword>